<comment type="caution">
    <text evidence="6">The sequence shown here is derived from an EMBL/GenBank/DDBJ whole genome shotgun (WGS) entry which is preliminary data.</text>
</comment>
<evidence type="ECO:0000256" key="4">
    <source>
        <dbReference type="ARBA" id="ARBA00035202"/>
    </source>
</evidence>
<keyword evidence="7" id="KW-1185">Reference proteome</keyword>
<keyword evidence="3 5" id="KW-0687">Ribonucleoprotein</keyword>
<dbReference type="InterPro" id="IPR047865">
    <property type="entry name" value="Ribosomal_uL10_bac_type"/>
</dbReference>
<comment type="similarity">
    <text evidence="1 5">Belongs to the universal ribosomal protein uL10 family.</text>
</comment>
<dbReference type="NCBIfam" id="NF000955">
    <property type="entry name" value="PRK00099.1-1"/>
    <property type="match status" value="1"/>
</dbReference>
<evidence type="ECO:0000313" key="6">
    <source>
        <dbReference type="EMBL" id="MDC9032018.1"/>
    </source>
</evidence>
<evidence type="ECO:0000256" key="3">
    <source>
        <dbReference type="ARBA" id="ARBA00023274"/>
    </source>
</evidence>
<protein>
    <recommendedName>
        <fullName evidence="4 5">Large ribosomal subunit protein uL10</fullName>
    </recommendedName>
</protein>
<evidence type="ECO:0000256" key="2">
    <source>
        <dbReference type="ARBA" id="ARBA00022980"/>
    </source>
</evidence>
<dbReference type="Proteomes" id="UP001221763">
    <property type="component" value="Unassembled WGS sequence"/>
</dbReference>
<comment type="subunit">
    <text evidence="5">Part of the ribosomal stalk of the 50S ribosomal subunit. The N-terminus interacts with L11 and the large rRNA to form the base of the stalk. The C-terminus forms an elongated spine to which L12 dimers bind in a sequential fashion forming a multimeric L10(L12)X complex.</text>
</comment>
<reference evidence="6 7" key="1">
    <citation type="journal article" date="2023" name="Plant">
        <title>Draft Genome Sequence Resource of CBPPT1, a 'Candidatus Phytoplasma trifolii'-Related Strain Associated with Potato Purple Top Disease in the Columbia Basin, U.S.A.</title>
        <authorList>
            <person name="Wei W."/>
            <person name="Shao J."/>
            <person name="Bottner-Parker K.D."/>
            <person name="Zhao Y."/>
        </authorList>
    </citation>
    <scope>NUCLEOTIDE SEQUENCE [LARGE SCALE GENOMIC DNA]</scope>
    <source>
        <strain evidence="6 7">CBPPT1</strain>
    </source>
</reference>
<dbReference type="GO" id="GO:0005840">
    <property type="term" value="C:ribosome"/>
    <property type="evidence" value="ECO:0007669"/>
    <property type="project" value="UniProtKB-KW"/>
</dbReference>
<dbReference type="RefSeq" id="WP_273585235.1">
    <property type="nucleotide sequence ID" value="NZ_JANHJP010000003.1"/>
</dbReference>
<comment type="function">
    <text evidence="5">Forms part of the ribosomal stalk, playing a central role in the interaction of the ribosome with GTP-bound translation factors.</text>
</comment>
<dbReference type="Gene3D" id="3.30.70.1730">
    <property type="match status" value="1"/>
</dbReference>
<keyword evidence="5" id="KW-0694">RNA-binding</keyword>
<dbReference type="InterPro" id="IPR022973">
    <property type="entry name" value="Ribosomal_uL10_bac"/>
</dbReference>
<organism evidence="6 7">
    <name type="scientific">Columbia Basin potato purple top phytoplasma</name>
    <dbReference type="NCBI Taxonomy" id="307134"/>
    <lineage>
        <taxon>Bacteria</taxon>
        <taxon>Bacillati</taxon>
        <taxon>Mycoplasmatota</taxon>
        <taxon>Mollicutes</taxon>
        <taxon>Acholeplasmatales</taxon>
        <taxon>Acholeplasmataceae</taxon>
        <taxon>Candidatus Phytoplasma</taxon>
        <taxon>16SrVI (Clover proliferation group)</taxon>
    </lineage>
</organism>
<dbReference type="Pfam" id="PF00466">
    <property type="entry name" value="Ribosomal_L10"/>
    <property type="match status" value="1"/>
</dbReference>
<dbReference type="InterPro" id="IPR043141">
    <property type="entry name" value="Ribosomal_uL10-like_sf"/>
</dbReference>
<sequence length="166" mass="19097">MTNLAIINKKRECVDLLIQDIKNFGFFVLFEYQGIKVNDLTELRVELNKINSMIKVCPNNILKRTFESMNYNELVDLSKYSKALLLSPKDSLESIKVLFNFTKTNKFLKIIKGFIDDKIISYESIAELATLPSKEHLLSMLSSGMMSILKELAISLNMITNKYDNK</sequence>
<keyword evidence="5" id="KW-0699">rRNA-binding</keyword>
<dbReference type="HAMAP" id="MF_00362">
    <property type="entry name" value="Ribosomal_uL10"/>
    <property type="match status" value="1"/>
</dbReference>
<dbReference type="InterPro" id="IPR001790">
    <property type="entry name" value="Ribosomal_uL10"/>
</dbReference>
<proteinExistence type="inferred from homology"/>
<name>A0ABT5L902_9MOLU</name>
<dbReference type="PANTHER" id="PTHR11560">
    <property type="entry name" value="39S RIBOSOMAL PROTEIN L10, MITOCHONDRIAL"/>
    <property type="match status" value="1"/>
</dbReference>
<keyword evidence="2 5" id="KW-0689">Ribosomal protein</keyword>
<dbReference type="CDD" id="cd05797">
    <property type="entry name" value="Ribosomal_L10"/>
    <property type="match status" value="1"/>
</dbReference>
<dbReference type="SUPFAM" id="SSF160369">
    <property type="entry name" value="Ribosomal protein L10-like"/>
    <property type="match status" value="1"/>
</dbReference>
<evidence type="ECO:0000313" key="7">
    <source>
        <dbReference type="Proteomes" id="UP001221763"/>
    </source>
</evidence>
<dbReference type="EMBL" id="JANHJP010000003">
    <property type="protein sequence ID" value="MDC9032018.1"/>
    <property type="molecule type" value="Genomic_DNA"/>
</dbReference>
<evidence type="ECO:0000256" key="1">
    <source>
        <dbReference type="ARBA" id="ARBA00008889"/>
    </source>
</evidence>
<evidence type="ECO:0000256" key="5">
    <source>
        <dbReference type="HAMAP-Rule" id="MF_00362"/>
    </source>
</evidence>
<gene>
    <name evidence="5" type="primary">rplJ</name>
    <name evidence="6" type="ORF">M8044_000237</name>
</gene>
<accession>A0ABT5L902</accession>